<reference evidence="1 2" key="1">
    <citation type="submission" date="2012-12" db="EMBL/GenBank/DDBJ databases">
        <title>Genome assembly of Fulvivirga imtechensis AK7.</title>
        <authorList>
            <person name="Nupur N."/>
            <person name="Khatri I."/>
            <person name="Kumar R."/>
            <person name="Subramanian S."/>
            <person name="Pinnaka A."/>
        </authorList>
    </citation>
    <scope>NUCLEOTIDE SEQUENCE [LARGE SCALE GENOMIC DNA]</scope>
    <source>
        <strain evidence="1 2">AK7</strain>
    </source>
</reference>
<evidence type="ECO:0000313" key="1">
    <source>
        <dbReference type="EMBL" id="ELR68547.1"/>
    </source>
</evidence>
<name>L8JMC9_9BACT</name>
<comment type="caution">
    <text evidence="1">The sequence shown here is derived from an EMBL/GenBank/DDBJ whole genome shotgun (WGS) entry which is preliminary data.</text>
</comment>
<dbReference type="EMBL" id="AMZN01000110">
    <property type="protein sequence ID" value="ELR68547.1"/>
    <property type="molecule type" value="Genomic_DNA"/>
</dbReference>
<dbReference type="Proteomes" id="UP000011135">
    <property type="component" value="Unassembled WGS sequence"/>
</dbReference>
<evidence type="ECO:0000313" key="2">
    <source>
        <dbReference type="Proteomes" id="UP000011135"/>
    </source>
</evidence>
<evidence type="ECO:0008006" key="3">
    <source>
        <dbReference type="Google" id="ProtNLM"/>
    </source>
</evidence>
<sequence length="54" mass="6828">MVYFEVYSTAEDALKREKQIKRYRRQWKENLINSVNPQWRDLYDDFKEQNIDKK</sequence>
<dbReference type="InterPro" id="IPR035901">
    <property type="entry name" value="GIY-YIG_endonuc_sf"/>
</dbReference>
<protein>
    <recommendedName>
        <fullName evidence="3">GIY-YIG domain-containing protein</fullName>
    </recommendedName>
</protein>
<dbReference type="STRING" id="1237149.C900_00288"/>
<accession>L8JMC9</accession>
<organism evidence="1 2">
    <name type="scientific">Fulvivirga imtechensis AK7</name>
    <dbReference type="NCBI Taxonomy" id="1237149"/>
    <lineage>
        <taxon>Bacteria</taxon>
        <taxon>Pseudomonadati</taxon>
        <taxon>Bacteroidota</taxon>
        <taxon>Cytophagia</taxon>
        <taxon>Cytophagales</taxon>
        <taxon>Fulvivirgaceae</taxon>
        <taxon>Fulvivirga</taxon>
    </lineage>
</organism>
<dbReference type="Gene3D" id="3.40.1440.10">
    <property type="entry name" value="GIY-YIG endonuclease"/>
    <property type="match status" value="1"/>
</dbReference>
<keyword evidence="2" id="KW-1185">Reference proteome</keyword>
<proteinExistence type="predicted"/>
<dbReference type="AlphaFoldDB" id="L8JMC9"/>
<gene>
    <name evidence="1" type="ORF">C900_00288</name>
</gene>